<dbReference type="SUPFAM" id="SSF57667">
    <property type="entry name" value="beta-beta-alpha zinc fingers"/>
    <property type="match status" value="1"/>
</dbReference>
<reference evidence="12" key="1">
    <citation type="submission" date="2023-07" db="EMBL/GenBank/DDBJ databases">
        <title>Chromosome-level genome assembly of Artemia franciscana.</title>
        <authorList>
            <person name="Jo E."/>
        </authorList>
    </citation>
    <scope>NUCLEOTIDE SEQUENCE</scope>
    <source>
        <tissue evidence="12">Whole body</tissue>
    </source>
</reference>
<comment type="caution">
    <text evidence="12">The sequence shown here is derived from an EMBL/GenBank/DDBJ whole genome shotgun (WGS) entry which is preliminary data.</text>
</comment>
<evidence type="ECO:0000259" key="9">
    <source>
        <dbReference type="PROSITE" id="PS50097"/>
    </source>
</evidence>
<feature type="region of interest" description="Disordered" evidence="8">
    <location>
        <begin position="811"/>
        <end position="833"/>
    </location>
</feature>
<dbReference type="PANTHER" id="PTHR24409">
    <property type="entry name" value="ZINC FINGER PROTEIN 142"/>
    <property type="match status" value="1"/>
</dbReference>
<keyword evidence="5 7" id="KW-0238">DNA-binding</keyword>
<name>A0AA88IED0_ARTSF</name>
<evidence type="ECO:0000259" key="11">
    <source>
        <dbReference type="PROSITE" id="PS50950"/>
    </source>
</evidence>
<evidence type="ECO:0000259" key="10">
    <source>
        <dbReference type="PROSITE" id="PS50157"/>
    </source>
</evidence>
<keyword evidence="3 6" id="KW-0863">Zinc-finger</keyword>
<dbReference type="AlphaFoldDB" id="A0AA88IED0"/>
<feature type="compositionally biased region" description="Basic and acidic residues" evidence="8">
    <location>
        <begin position="183"/>
        <end position="195"/>
    </location>
</feature>
<organism evidence="12 13">
    <name type="scientific">Artemia franciscana</name>
    <name type="common">Brine shrimp</name>
    <name type="synonym">Artemia sanfranciscana</name>
    <dbReference type="NCBI Taxonomy" id="6661"/>
    <lineage>
        <taxon>Eukaryota</taxon>
        <taxon>Metazoa</taxon>
        <taxon>Ecdysozoa</taxon>
        <taxon>Arthropoda</taxon>
        <taxon>Crustacea</taxon>
        <taxon>Branchiopoda</taxon>
        <taxon>Anostraca</taxon>
        <taxon>Artemiidae</taxon>
        <taxon>Artemia</taxon>
    </lineage>
</organism>
<evidence type="ECO:0000256" key="5">
    <source>
        <dbReference type="ARBA" id="ARBA00023125"/>
    </source>
</evidence>
<protein>
    <submittedName>
        <fullName evidence="12">Uncharacterized protein</fullName>
    </submittedName>
</protein>
<evidence type="ECO:0000256" key="7">
    <source>
        <dbReference type="PROSITE-ProRule" id="PRU00309"/>
    </source>
</evidence>
<dbReference type="InterPro" id="IPR011333">
    <property type="entry name" value="SKP1/BTB/POZ_sf"/>
</dbReference>
<evidence type="ECO:0000256" key="8">
    <source>
        <dbReference type="SAM" id="MobiDB-lite"/>
    </source>
</evidence>
<dbReference type="SMART" id="SM00355">
    <property type="entry name" value="ZnF_C2H2"/>
    <property type="match status" value="5"/>
</dbReference>
<dbReference type="GO" id="GO:0000981">
    <property type="term" value="F:DNA-binding transcription factor activity, RNA polymerase II-specific"/>
    <property type="evidence" value="ECO:0007669"/>
    <property type="project" value="TreeGrafter"/>
</dbReference>
<dbReference type="InterPro" id="IPR006612">
    <property type="entry name" value="THAP_Znf"/>
</dbReference>
<dbReference type="Proteomes" id="UP001187531">
    <property type="component" value="Unassembled WGS sequence"/>
</dbReference>
<evidence type="ECO:0000313" key="13">
    <source>
        <dbReference type="Proteomes" id="UP001187531"/>
    </source>
</evidence>
<dbReference type="PROSITE" id="PS50950">
    <property type="entry name" value="ZF_THAP"/>
    <property type="match status" value="1"/>
</dbReference>
<dbReference type="SMART" id="SM00225">
    <property type="entry name" value="BTB"/>
    <property type="match status" value="1"/>
</dbReference>
<keyword evidence="2" id="KW-0677">Repeat</keyword>
<keyword evidence="1" id="KW-0479">Metal-binding</keyword>
<dbReference type="PROSITE" id="PS50097">
    <property type="entry name" value="BTB"/>
    <property type="match status" value="1"/>
</dbReference>
<evidence type="ECO:0000256" key="3">
    <source>
        <dbReference type="ARBA" id="ARBA00022771"/>
    </source>
</evidence>
<evidence type="ECO:0000256" key="6">
    <source>
        <dbReference type="PROSITE-ProRule" id="PRU00042"/>
    </source>
</evidence>
<feature type="domain" description="BTB" evidence="9">
    <location>
        <begin position="429"/>
        <end position="496"/>
    </location>
</feature>
<dbReference type="Pfam" id="PF00651">
    <property type="entry name" value="BTB"/>
    <property type="match status" value="1"/>
</dbReference>
<dbReference type="GO" id="GO:0008270">
    <property type="term" value="F:zinc ion binding"/>
    <property type="evidence" value="ECO:0007669"/>
    <property type="project" value="UniProtKB-KW"/>
</dbReference>
<dbReference type="SMART" id="SM00980">
    <property type="entry name" value="THAP"/>
    <property type="match status" value="1"/>
</dbReference>
<dbReference type="PANTHER" id="PTHR24409:SF295">
    <property type="entry name" value="AZ2-RELATED"/>
    <property type="match status" value="1"/>
</dbReference>
<keyword evidence="4" id="KW-0862">Zinc</keyword>
<dbReference type="PROSITE" id="PS50157">
    <property type="entry name" value="ZINC_FINGER_C2H2_2"/>
    <property type="match status" value="1"/>
</dbReference>
<dbReference type="GO" id="GO:0000977">
    <property type="term" value="F:RNA polymerase II transcription regulatory region sequence-specific DNA binding"/>
    <property type="evidence" value="ECO:0007669"/>
    <property type="project" value="TreeGrafter"/>
</dbReference>
<feature type="compositionally biased region" description="Acidic residues" evidence="8">
    <location>
        <begin position="816"/>
        <end position="833"/>
    </location>
</feature>
<feature type="region of interest" description="Disordered" evidence="8">
    <location>
        <begin position="182"/>
        <end position="205"/>
    </location>
</feature>
<proteinExistence type="predicted"/>
<evidence type="ECO:0000256" key="4">
    <source>
        <dbReference type="ARBA" id="ARBA00022833"/>
    </source>
</evidence>
<evidence type="ECO:0000256" key="1">
    <source>
        <dbReference type="ARBA" id="ARBA00022723"/>
    </source>
</evidence>
<dbReference type="EMBL" id="JAVRJZ010000001">
    <property type="protein sequence ID" value="KAK2726769.1"/>
    <property type="molecule type" value="Genomic_DNA"/>
</dbReference>
<evidence type="ECO:0000313" key="12">
    <source>
        <dbReference type="EMBL" id="KAK2726769.1"/>
    </source>
</evidence>
<feature type="domain" description="THAP-type" evidence="11">
    <location>
        <begin position="53"/>
        <end position="157"/>
    </location>
</feature>
<dbReference type="PROSITE" id="PS00028">
    <property type="entry name" value="ZINC_FINGER_C2H2_1"/>
    <property type="match status" value="2"/>
</dbReference>
<gene>
    <name evidence="12" type="ORF">QYM36_007570</name>
</gene>
<dbReference type="Pfam" id="PF05485">
    <property type="entry name" value="THAP"/>
    <property type="match status" value="1"/>
</dbReference>
<dbReference type="Gene3D" id="3.30.710.10">
    <property type="entry name" value="Potassium Channel Kv1.1, Chain A"/>
    <property type="match status" value="1"/>
</dbReference>
<accession>A0AA88IED0</accession>
<dbReference type="InterPro" id="IPR013087">
    <property type="entry name" value="Znf_C2H2_type"/>
</dbReference>
<dbReference type="InterPro" id="IPR000210">
    <property type="entry name" value="BTB/POZ_dom"/>
</dbReference>
<evidence type="ECO:0000256" key="2">
    <source>
        <dbReference type="ARBA" id="ARBA00022737"/>
    </source>
</evidence>
<dbReference type="InterPro" id="IPR036236">
    <property type="entry name" value="Znf_C2H2_sf"/>
</dbReference>
<sequence>MADPDIIVGAFETVENEVYDTNNDVEKEQVIQEENTVQDQEIFQSSPQIKQEIGRRGAKCEVRFCPNTSENLEEWEKEYCTIHNEVHKCCSCPPPFQLYAFPSKRIASAARENWIKVLKEDDTSKGEKWQPKSLSRVCSRHFADGEPTNQNPLPTLYISRLLTDYSQVQPVNTFIYYVGDTPSRPEDHQDPKADDNTAQQAWGPDSLVSGPPVPALMVDQHGRETFSVERCPETGRAIGNWNGFRLYRDYSLECWKNYGQKFDCIIPTCKRKRYNNEVFLQIPVIPTDELTTRFISIFIYILKKFGGVTANHFRKVLQSPSPQIRFCRHHIPSVGAVRESPYRSVCNFVASCAPLDMKPAEILGSLTTMVETEYDECAAIYNSFLLLRYSTSFASNKFSRKDFDKASNYPQIDEKAMRYFDLWKTDSFTDVELICKDGRKVKSHKVYLSAVSVFLRSLLLEHEDEELSQIHLPDYEYEDLVNMVLFIYSGVIYNERESIECLQRLLNDLGITIETTADGEEVYVVKPAGNHVLAKPESKPKEHIKFNIDQPVMSALPAKREFTQVLKKEAPILPSPPKQRKVEAPPPKPILKKHKAVQYLCQNCPSVFFSEGDLNNHLASSGCYKGEEDEFAVKVECVVCGETFPDDKIGFVNAQRHVTHMHRGESFGDAIKLIQSSSLCDMCGELLYSDRDYWSHRKLHYDMNKRDPTTHSLKSSYLEDRHKALPDRNPLAINKTKEIEKGSLISCDQCGENFVAEITYKEHMKLHLKHSCKHCEALFASELSAKEHVLTGKCRVLNATLGLFDKKKRVRKSSSESDDGTLEDPDSEADISDEEFVHFC</sequence>
<feature type="domain" description="C2H2-type" evidence="10">
    <location>
        <begin position="745"/>
        <end position="767"/>
    </location>
</feature>
<dbReference type="GO" id="GO:0005634">
    <property type="term" value="C:nucleus"/>
    <property type="evidence" value="ECO:0007669"/>
    <property type="project" value="TreeGrafter"/>
</dbReference>
<keyword evidence="13" id="KW-1185">Reference proteome</keyword>
<dbReference type="SUPFAM" id="SSF54695">
    <property type="entry name" value="POZ domain"/>
    <property type="match status" value="1"/>
</dbReference>